<dbReference type="AlphaFoldDB" id="A0A0S2TH19"/>
<organism evidence="9 10">
    <name type="scientific">Candidatus Tenderia electrophaga</name>
    <dbReference type="NCBI Taxonomy" id="1748243"/>
    <lineage>
        <taxon>Bacteria</taxon>
        <taxon>Pseudomonadati</taxon>
        <taxon>Pseudomonadota</taxon>
        <taxon>Gammaproteobacteria</taxon>
        <taxon>Candidatus Tenderiales</taxon>
        <taxon>Candidatus Tenderiaceae</taxon>
        <taxon>Candidatus Tenderia</taxon>
    </lineage>
</organism>
<dbReference type="InterPro" id="IPR036938">
    <property type="entry name" value="PAP2/HPO_sf"/>
</dbReference>
<feature type="transmembrane region" description="Helical" evidence="7">
    <location>
        <begin position="64"/>
        <end position="85"/>
    </location>
</feature>
<dbReference type="SUPFAM" id="SSF48317">
    <property type="entry name" value="Acid phosphatase/Vanadium-dependent haloperoxidase"/>
    <property type="match status" value="1"/>
</dbReference>
<dbReference type="GO" id="GO:0005886">
    <property type="term" value="C:plasma membrane"/>
    <property type="evidence" value="ECO:0007669"/>
    <property type="project" value="UniProtKB-SubCell"/>
</dbReference>
<dbReference type="Pfam" id="PF09335">
    <property type="entry name" value="VTT_dom"/>
    <property type="match status" value="1"/>
</dbReference>
<evidence type="ECO:0000256" key="3">
    <source>
        <dbReference type="ARBA" id="ARBA00022475"/>
    </source>
</evidence>
<dbReference type="InterPro" id="IPR000326">
    <property type="entry name" value="PAP2/HPO"/>
</dbReference>
<evidence type="ECO:0000259" key="8">
    <source>
        <dbReference type="SMART" id="SM00014"/>
    </source>
</evidence>
<evidence type="ECO:0000313" key="9">
    <source>
        <dbReference type="EMBL" id="ALP54446.1"/>
    </source>
</evidence>
<keyword evidence="3" id="KW-1003">Cell membrane</keyword>
<feature type="domain" description="Phosphatidic acid phosphatase type 2/haloperoxidase" evidence="8">
    <location>
        <begin position="326"/>
        <end position="436"/>
    </location>
</feature>
<dbReference type="EMBL" id="CP013099">
    <property type="protein sequence ID" value="ALP54446.1"/>
    <property type="molecule type" value="Genomic_DNA"/>
</dbReference>
<dbReference type="Gene3D" id="1.20.144.10">
    <property type="entry name" value="Phosphatidic acid phosphatase type 2/haloperoxidase"/>
    <property type="match status" value="1"/>
</dbReference>
<comment type="similarity">
    <text evidence="2">Belongs to the DedA family.</text>
</comment>
<evidence type="ECO:0000256" key="5">
    <source>
        <dbReference type="ARBA" id="ARBA00022989"/>
    </source>
</evidence>
<sequence length="672" mass="75058">MNLDFLQPLLDWIAAHPAWAGAFVFLVAFSESLAVVGLFMPGVVLMFAIGTLVALGTIDFWPTFWLAVAGAVAGDGISFWLGHYFKDQLRTVWPFKRYPALFEKGEGFFHRHGGKSILFGRFVGPVRPIIPATAGMLGMPPWKFLFVNVLSALAWAPAYLLPGIVFGASLGLAAAVASRLAVMVVMLLALLWLGVWLVRRSYRLLAPRAEELADRLIAWSRGHRRLGQISAALVDPQQPELKGLSLVAVALLLVALVMFALFQQFPIAPGLARLDGSLYHLLQGLRTPWGDHLMTAISQLGDGIVHTALVITLLLWLLFRKRYLAAGHWLAAALFAMVMTWLLKHALEVPRPSDMYQGAMSFSFPSAHTVYASCIYGFLAVLIARELRPQWRVLCYAVAMLMILSIAFSRLYLGAHWFSDIAGGLLLGLAWVLALGVAYRRHIAPPLKPAPLLILPLLVLLSVGSWHVVNTHQENLQRYARHMQIEQMAFDDWRAQAWRTLPAYRIDTLGTQGQPLNLQWAGALDDLQQHLLDLGWQRPAPLTVSGALHWLKPEPSLAELVPLPHVHDGRHASLTLELVEQKLIIKLWPADYALTPGDKPLWLGYVARLQLTELPLVTIPTLSPDFDTPMQQFKPFVALLNWRLGYRRKIDNDDDDVWNGEVLLMWSEQTEP</sequence>
<dbReference type="SMART" id="SM00014">
    <property type="entry name" value="acidPPc"/>
    <property type="match status" value="1"/>
</dbReference>
<comment type="subcellular location">
    <subcellularLocation>
        <location evidence="1">Cell membrane</location>
        <topology evidence="1">Multi-pass membrane protein</topology>
    </subcellularLocation>
</comment>
<feature type="transmembrane region" description="Helical" evidence="7">
    <location>
        <begin position="393"/>
        <end position="415"/>
    </location>
</feature>
<feature type="transmembrane region" description="Helical" evidence="7">
    <location>
        <begin position="303"/>
        <end position="319"/>
    </location>
</feature>
<keyword evidence="10" id="KW-1185">Reference proteome</keyword>
<feature type="transmembrane region" description="Helical" evidence="7">
    <location>
        <begin position="12"/>
        <end position="29"/>
    </location>
</feature>
<dbReference type="STRING" id="1748243.Tel_15540"/>
<evidence type="ECO:0000256" key="2">
    <source>
        <dbReference type="ARBA" id="ARBA00010792"/>
    </source>
</evidence>
<protein>
    <recommendedName>
        <fullName evidence="8">Phosphatidic acid phosphatase type 2/haloperoxidase domain-containing protein</fullName>
    </recommendedName>
</protein>
<feature type="transmembrane region" description="Helical" evidence="7">
    <location>
        <begin position="176"/>
        <end position="198"/>
    </location>
</feature>
<evidence type="ECO:0000256" key="1">
    <source>
        <dbReference type="ARBA" id="ARBA00004651"/>
    </source>
</evidence>
<dbReference type="Pfam" id="PF14067">
    <property type="entry name" value="LssY_C"/>
    <property type="match status" value="1"/>
</dbReference>
<name>A0A0S2TH19_9GAMM</name>
<feature type="transmembrane region" description="Helical" evidence="7">
    <location>
        <begin position="326"/>
        <end position="343"/>
    </location>
</feature>
<dbReference type="Proteomes" id="UP000055136">
    <property type="component" value="Chromosome"/>
</dbReference>
<evidence type="ECO:0000256" key="4">
    <source>
        <dbReference type="ARBA" id="ARBA00022692"/>
    </source>
</evidence>
<feature type="transmembrane region" description="Helical" evidence="7">
    <location>
        <begin position="363"/>
        <end position="384"/>
    </location>
</feature>
<evidence type="ECO:0000256" key="7">
    <source>
        <dbReference type="SAM" id="Phobius"/>
    </source>
</evidence>
<evidence type="ECO:0000313" key="10">
    <source>
        <dbReference type="Proteomes" id="UP000055136"/>
    </source>
</evidence>
<dbReference type="Pfam" id="PF01569">
    <property type="entry name" value="PAP2"/>
    <property type="match status" value="1"/>
</dbReference>
<keyword evidence="6 7" id="KW-0472">Membrane</keyword>
<proteinExistence type="inferred from homology"/>
<dbReference type="InterPro" id="IPR032816">
    <property type="entry name" value="VTT_dom"/>
</dbReference>
<reference evidence="9" key="1">
    <citation type="submission" date="2015-10" db="EMBL/GenBank/DDBJ databases">
        <title>Description of Candidatus Tenderia electrophaga gen. nov, sp. nov., an Uncultivated Electroautotroph from a Biocathode Enrichment.</title>
        <authorList>
            <person name="Eddie B.J."/>
            <person name="Malanoski A.P."/>
            <person name="Wang Z."/>
            <person name="Hall R.J."/>
            <person name="Oh S.D."/>
            <person name="Heiner C."/>
            <person name="Lin B."/>
            <person name="Strycharz-Glaven S.M."/>
        </authorList>
    </citation>
    <scope>NUCLEOTIDE SEQUENCE [LARGE SCALE GENOMIC DNA]</scope>
    <source>
        <strain evidence="9">NRL1</strain>
    </source>
</reference>
<feature type="transmembrane region" description="Helical" evidence="7">
    <location>
        <begin position="451"/>
        <end position="469"/>
    </location>
</feature>
<dbReference type="PANTHER" id="PTHR30353:SF15">
    <property type="entry name" value="INNER MEMBRANE PROTEIN YABI"/>
    <property type="match status" value="1"/>
</dbReference>
<feature type="transmembrane region" description="Helical" evidence="7">
    <location>
        <begin position="243"/>
        <end position="262"/>
    </location>
</feature>
<keyword evidence="4 7" id="KW-0812">Transmembrane</keyword>
<accession>A0A0S2TH19</accession>
<keyword evidence="5 7" id="KW-1133">Transmembrane helix</keyword>
<dbReference type="CDD" id="cd03392">
    <property type="entry name" value="PAP2_like_2"/>
    <property type="match status" value="1"/>
</dbReference>
<dbReference type="InterPro" id="IPR032818">
    <property type="entry name" value="DedA-like"/>
</dbReference>
<dbReference type="KEGG" id="tee:Tel_15540"/>
<feature type="transmembrane region" description="Helical" evidence="7">
    <location>
        <begin position="36"/>
        <end position="58"/>
    </location>
</feature>
<feature type="transmembrane region" description="Helical" evidence="7">
    <location>
        <begin position="145"/>
        <end position="170"/>
    </location>
</feature>
<dbReference type="PANTHER" id="PTHR30353">
    <property type="entry name" value="INNER MEMBRANE PROTEIN DEDA-RELATED"/>
    <property type="match status" value="1"/>
</dbReference>
<evidence type="ECO:0000256" key="6">
    <source>
        <dbReference type="ARBA" id="ARBA00023136"/>
    </source>
</evidence>
<dbReference type="InterPro" id="IPR025902">
    <property type="entry name" value="LssY-like-C_dom"/>
</dbReference>
<feature type="transmembrane region" description="Helical" evidence="7">
    <location>
        <begin position="421"/>
        <end position="439"/>
    </location>
</feature>
<gene>
    <name evidence="9" type="ORF">Tel_15540</name>
</gene>